<name>A0ABU6W5B7_9FABA</name>
<sequence>MPQDLADKLDDVVGDYIWFVDNADNCVGVHITRQGNSISFSGEQIVTLRNQSAAHEKVRILIHYLTLGLFSAQVATEGFNVLPAFSDRLLYAAHVLPGGVIDHLEVYHGIIFDRIREVQRDEEHMGEILYHSIPSAVSSQNSVTGEDLEDDASSLAIWDSWDTDRLGNN</sequence>
<comment type="caution">
    <text evidence="1">The sequence shown here is derived from an EMBL/GenBank/DDBJ whole genome shotgun (WGS) entry which is preliminary data.</text>
</comment>
<dbReference type="Proteomes" id="UP001341840">
    <property type="component" value="Unassembled WGS sequence"/>
</dbReference>
<accession>A0ABU6W5B7</accession>
<gene>
    <name evidence="1" type="ORF">PIB30_016434</name>
</gene>
<proteinExistence type="predicted"/>
<evidence type="ECO:0000313" key="2">
    <source>
        <dbReference type="Proteomes" id="UP001341840"/>
    </source>
</evidence>
<keyword evidence="2" id="KW-1185">Reference proteome</keyword>
<reference evidence="1 2" key="1">
    <citation type="journal article" date="2023" name="Plants (Basel)">
        <title>Bridging the Gap: Combining Genomics and Transcriptomics Approaches to Understand Stylosanthes scabra, an Orphan Legume from the Brazilian Caatinga.</title>
        <authorList>
            <person name="Ferreira-Neto J.R.C."/>
            <person name="da Silva M.D."/>
            <person name="Binneck E."/>
            <person name="de Melo N.F."/>
            <person name="da Silva R.H."/>
            <person name="de Melo A.L.T.M."/>
            <person name="Pandolfi V."/>
            <person name="Bustamante F.O."/>
            <person name="Brasileiro-Vidal A.C."/>
            <person name="Benko-Iseppon A.M."/>
        </authorList>
    </citation>
    <scope>NUCLEOTIDE SEQUENCE [LARGE SCALE GENOMIC DNA]</scope>
    <source>
        <tissue evidence="1">Leaves</tissue>
    </source>
</reference>
<evidence type="ECO:0000313" key="1">
    <source>
        <dbReference type="EMBL" id="MED6181096.1"/>
    </source>
</evidence>
<protein>
    <submittedName>
        <fullName evidence="1">Uncharacterized protein</fullName>
    </submittedName>
</protein>
<organism evidence="1 2">
    <name type="scientific">Stylosanthes scabra</name>
    <dbReference type="NCBI Taxonomy" id="79078"/>
    <lineage>
        <taxon>Eukaryota</taxon>
        <taxon>Viridiplantae</taxon>
        <taxon>Streptophyta</taxon>
        <taxon>Embryophyta</taxon>
        <taxon>Tracheophyta</taxon>
        <taxon>Spermatophyta</taxon>
        <taxon>Magnoliopsida</taxon>
        <taxon>eudicotyledons</taxon>
        <taxon>Gunneridae</taxon>
        <taxon>Pentapetalae</taxon>
        <taxon>rosids</taxon>
        <taxon>fabids</taxon>
        <taxon>Fabales</taxon>
        <taxon>Fabaceae</taxon>
        <taxon>Papilionoideae</taxon>
        <taxon>50 kb inversion clade</taxon>
        <taxon>dalbergioids sensu lato</taxon>
        <taxon>Dalbergieae</taxon>
        <taxon>Pterocarpus clade</taxon>
        <taxon>Stylosanthes</taxon>
    </lineage>
</organism>
<dbReference type="EMBL" id="JASCZI010181289">
    <property type="protein sequence ID" value="MED6181096.1"/>
    <property type="molecule type" value="Genomic_DNA"/>
</dbReference>